<evidence type="ECO:0000313" key="12">
    <source>
        <dbReference type="Proteomes" id="UP000225706"/>
    </source>
</evidence>
<dbReference type="InterPro" id="IPR000718">
    <property type="entry name" value="Peptidase_M13"/>
</dbReference>
<keyword evidence="3" id="KW-0645">Protease</keyword>
<keyword evidence="8" id="KW-0472">Membrane</keyword>
<gene>
    <name evidence="11" type="primary">Ece1</name>
    <name evidence="11" type="ORF">AWC38_SpisGene14341</name>
</gene>
<dbReference type="Gene3D" id="3.40.390.10">
    <property type="entry name" value="Collagenase (Catalytic Domain)"/>
    <property type="match status" value="1"/>
</dbReference>
<evidence type="ECO:0000256" key="1">
    <source>
        <dbReference type="ARBA" id="ARBA00001947"/>
    </source>
</evidence>
<keyword evidence="5" id="KW-0378">Hydrolase</keyword>
<evidence type="ECO:0000259" key="10">
    <source>
        <dbReference type="Pfam" id="PF05649"/>
    </source>
</evidence>
<keyword evidence="7" id="KW-0482">Metalloprotease</keyword>
<dbReference type="Gene3D" id="1.10.1380.10">
    <property type="entry name" value="Neutral endopeptidase , domain2"/>
    <property type="match status" value="1"/>
</dbReference>
<reference evidence="12" key="1">
    <citation type="journal article" date="2017" name="bioRxiv">
        <title>Comparative analysis of the genomes of Stylophora pistillata and Acropora digitifera provides evidence for extensive differences between species of corals.</title>
        <authorList>
            <person name="Voolstra C.R."/>
            <person name="Li Y."/>
            <person name="Liew Y.J."/>
            <person name="Baumgarten S."/>
            <person name="Zoccola D."/>
            <person name="Flot J.-F."/>
            <person name="Tambutte S."/>
            <person name="Allemand D."/>
            <person name="Aranda M."/>
        </authorList>
    </citation>
    <scope>NUCLEOTIDE SEQUENCE [LARGE SCALE GENOMIC DNA]</scope>
</reference>
<name>A0A2B4RU89_STYPI</name>
<keyword evidence="8" id="KW-1133">Transmembrane helix</keyword>
<dbReference type="InterPro" id="IPR042089">
    <property type="entry name" value="Peptidase_M13_dom_2"/>
</dbReference>
<dbReference type="CDD" id="cd08662">
    <property type="entry name" value="M13"/>
    <property type="match status" value="1"/>
</dbReference>
<dbReference type="InterPro" id="IPR018497">
    <property type="entry name" value="Peptidase_M13_C"/>
</dbReference>
<organism evidence="11 12">
    <name type="scientific">Stylophora pistillata</name>
    <name type="common">Smooth cauliflower coral</name>
    <dbReference type="NCBI Taxonomy" id="50429"/>
    <lineage>
        <taxon>Eukaryota</taxon>
        <taxon>Metazoa</taxon>
        <taxon>Cnidaria</taxon>
        <taxon>Anthozoa</taxon>
        <taxon>Hexacorallia</taxon>
        <taxon>Scleractinia</taxon>
        <taxon>Astrocoeniina</taxon>
        <taxon>Pocilloporidae</taxon>
        <taxon>Stylophora</taxon>
    </lineage>
</organism>
<accession>A0A2B4RU89</accession>
<evidence type="ECO:0000256" key="7">
    <source>
        <dbReference type="ARBA" id="ARBA00023049"/>
    </source>
</evidence>
<dbReference type="AlphaFoldDB" id="A0A2B4RU89"/>
<feature type="domain" description="Peptidase M13 N-terminal" evidence="10">
    <location>
        <begin position="131"/>
        <end position="522"/>
    </location>
</feature>
<evidence type="ECO:0000313" key="11">
    <source>
        <dbReference type="EMBL" id="PFX21171.1"/>
    </source>
</evidence>
<feature type="transmembrane region" description="Helical" evidence="8">
    <location>
        <begin position="69"/>
        <end position="90"/>
    </location>
</feature>
<dbReference type="EMBL" id="LSMT01000288">
    <property type="protein sequence ID" value="PFX21171.1"/>
    <property type="molecule type" value="Genomic_DNA"/>
</dbReference>
<dbReference type="SUPFAM" id="SSF55486">
    <property type="entry name" value="Metalloproteases ('zincins'), catalytic domain"/>
    <property type="match status" value="1"/>
</dbReference>
<dbReference type="InterPro" id="IPR008753">
    <property type="entry name" value="Peptidase_M13_N"/>
</dbReference>
<sequence length="785" mass="89968">MVSTWSTDIRWSKLRQFEYGEPNNHLGELKKSLNTASDESDDEWLAQLERDYATAKRNHRAYWTSLERALTLAVIIFIIITISLVFVLIFKPYNMAVVFGGSGHKPDICESPGCIAATYSILNHLDKNVNPCDDFYNFACGNWFKSSFIPTGHSKWTAFHRVSDNNLIILKKLLENKQLGLNGSSTVLTKVRDYFAACMNKSVIEKRGADPVKELIHFVGSWTITNASEVGPWSPESWNFEQALSRIHRLKSMPLFYMFVSADDRNSSQNIIQVQQAGITLSDRDYYFRNESDKVLQAYKEFMVKVCLLLGGEINSTRHQMEEVFQLEKKLAKIYEPKDRLRNMEQIYHKMTVAELQQLAPAISWLDYMNAMFSSPVTHQEYVVVYTPEYLKNMSNLVIRTDRRILANYMVWHLIKPLIGELSKPFRDASLELLKVEKGVETGAPPWKSCVTKTNSVMGFATGYLYIKERSGKNAKKQAEEMITEIKGAFKANLPHVKWMDEETREKALNKITATFDMIGYPKWIEDPEKLDEYYENLTIDSEKSFENYLEARRFFHNKSINRRRKPVDRREWHMTPADVNAYYNSPNNYIAFPSGILQPPFFDPQFPQSVNYGAVGVVMGHELTHGFDDRGRMFDEHGNLASWWNNQSVKAFQEHASCMVKQYGNFTVAGKNVNGKQTLGENIADNGGLKLSYTAYQNWVAKKGRELNLPGLNFTPEQLFFLGFAQVWCSASSDGRAQHALLTDVHSPEKVRVLAAVSNSKEFAEAFNCPVNSSMNPINKCHVW</sequence>
<dbReference type="PANTHER" id="PTHR11733:SF167">
    <property type="entry name" value="FI17812P1-RELATED"/>
    <property type="match status" value="1"/>
</dbReference>
<evidence type="ECO:0000256" key="2">
    <source>
        <dbReference type="ARBA" id="ARBA00007357"/>
    </source>
</evidence>
<keyword evidence="12" id="KW-1185">Reference proteome</keyword>
<dbReference type="GO" id="GO:0016485">
    <property type="term" value="P:protein processing"/>
    <property type="evidence" value="ECO:0007669"/>
    <property type="project" value="TreeGrafter"/>
</dbReference>
<feature type="domain" description="Peptidase M13 C-terminal" evidence="9">
    <location>
        <begin position="581"/>
        <end position="784"/>
    </location>
</feature>
<comment type="similarity">
    <text evidence="2">Belongs to the peptidase M13 family.</text>
</comment>
<dbReference type="GO" id="GO:0046872">
    <property type="term" value="F:metal ion binding"/>
    <property type="evidence" value="ECO:0007669"/>
    <property type="project" value="UniProtKB-KW"/>
</dbReference>
<evidence type="ECO:0000256" key="6">
    <source>
        <dbReference type="ARBA" id="ARBA00022833"/>
    </source>
</evidence>
<dbReference type="Proteomes" id="UP000225706">
    <property type="component" value="Unassembled WGS sequence"/>
</dbReference>
<evidence type="ECO:0000256" key="3">
    <source>
        <dbReference type="ARBA" id="ARBA00022670"/>
    </source>
</evidence>
<dbReference type="PANTHER" id="PTHR11733">
    <property type="entry name" value="ZINC METALLOPROTEASE FAMILY M13 NEPRILYSIN-RELATED"/>
    <property type="match status" value="1"/>
</dbReference>
<keyword evidence="4" id="KW-0479">Metal-binding</keyword>
<dbReference type="GO" id="GO:0005886">
    <property type="term" value="C:plasma membrane"/>
    <property type="evidence" value="ECO:0007669"/>
    <property type="project" value="TreeGrafter"/>
</dbReference>
<dbReference type="Pfam" id="PF01431">
    <property type="entry name" value="Peptidase_M13"/>
    <property type="match status" value="1"/>
</dbReference>
<evidence type="ECO:0000256" key="8">
    <source>
        <dbReference type="SAM" id="Phobius"/>
    </source>
</evidence>
<comment type="caution">
    <text evidence="11">The sequence shown here is derived from an EMBL/GenBank/DDBJ whole genome shotgun (WGS) entry which is preliminary data.</text>
</comment>
<dbReference type="PRINTS" id="PR00786">
    <property type="entry name" value="NEPRILYSIN"/>
</dbReference>
<evidence type="ECO:0000256" key="4">
    <source>
        <dbReference type="ARBA" id="ARBA00022723"/>
    </source>
</evidence>
<dbReference type="OrthoDB" id="6475849at2759"/>
<dbReference type="GO" id="GO:0004222">
    <property type="term" value="F:metalloendopeptidase activity"/>
    <property type="evidence" value="ECO:0007669"/>
    <property type="project" value="InterPro"/>
</dbReference>
<keyword evidence="8" id="KW-0812">Transmembrane</keyword>
<keyword evidence="6" id="KW-0862">Zinc</keyword>
<evidence type="ECO:0000259" key="9">
    <source>
        <dbReference type="Pfam" id="PF01431"/>
    </source>
</evidence>
<dbReference type="Pfam" id="PF05649">
    <property type="entry name" value="Peptidase_M13_N"/>
    <property type="match status" value="1"/>
</dbReference>
<comment type="cofactor">
    <cofactor evidence="1">
        <name>Zn(2+)</name>
        <dbReference type="ChEBI" id="CHEBI:29105"/>
    </cofactor>
</comment>
<evidence type="ECO:0000256" key="5">
    <source>
        <dbReference type="ARBA" id="ARBA00022801"/>
    </source>
</evidence>
<proteinExistence type="inferred from homology"/>
<dbReference type="InterPro" id="IPR024079">
    <property type="entry name" value="MetalloPept_cat_dom_sf"/>
</dbReference>
<dbReference type="PROSITE" id="PS51885">
    <property type="entry name" value="NEPRILYSIN"/>
    <property type="match status" value="1"/>
</dbReference>
<protein>
    <submittedName>
        <fullName evidence="11">Endothelin-converting enzyme 1</fullName>
    </submittedName>
</protein>